<keyword evidence="4" id="KW-0963">Cytoplasm</keyword>
<dbReference type="AlphaFoldDB" id="A0A5B0MXP8"/>
<keyword evidence="6" id="KW-0653">Protein transport</keyword>
<comment type="similarity">
    <text evidence="2">Belongs to the importin beta family. Importin beta-1 subfamily.</text>
</comment>
<dbReference type="InterPro" id="IPR021133">
    <property type="entry name" value="HEAT_type_2"/>
</dbReference>
<dbReference type="Proteomes" id="UP000325313">
    <property type="component" value="Unassembled WGS sequence"/>
</dbReference>
<evidence type="ECO:0000313" key="12">
    <source>
        <dbReference type="Proteomes" id="UP000325313"/>
    </source>
</evidence>
<dbReference type="SUPFAM" id="SSF48371">
    <property type="entry name" value="ARM repeat"/>
    <property type="match status" value="1"/>
</dbReference>
<evidence type="ECO:0000256" key="3">
    <source>
        <dbReference type="ARBA" id="ARBA00022448"/>
    </source>
</evidence>
<comment type="caution">
    <text evidence="11">The sequence shown here is derived from an EMBL/GenBank/DDBJ whole genome shotgun (WGS) entry which is preliminary data.</text>
</comment>
<evidence type="ECO:0000256" key="7">
    <source>
        <dbReference type="ARBA" id="ARBA00079884"/>
    </source>
</evidence>
<name>A0A5B0MXP8_PUCGR</name>
<dbReference type="Pfam" id="PF25574">
    <property type="entry name" value="TPR_IMB1"/>
    <property type="match status" value="1"/>
</dbReference>
<gene>
    <name evidence="11" type="primary">KAP95_1</name>
    <name evidence="11" type="ORF">PGTUg99_014399</name>
</gene>
<dbReference type="PROSITE" id="PS50166">
    <property type="entry name" value="IMPORTIN_B_NT"/>
    <property type="match status" value="1"/>
</dbReference>
<dbReference type="Pfam" id="PF13513">
    <property type="entry name" value="HEAT_EZ"/>
    <property type="match status" value="1"/>
</dbReference>
<dbReference type="InterPro" id="IPR058584">
    <property type="entry name" value="IMB1_TNPO1-like_TPR"/>
</dbReference>
<feature type="repeat" description="HEAT" evidence="9">
    <location>
        <begin position="410"/>
        <end position="440"/>
    </location>
</feature>
<evidence type="ECO:0000256" key="2">
    <source>
        <dbReference type="ARBA" id="ARBA00010907"/>
    </source>
</evidence>
<dbReference type="InterPro" id="IPR016024">
    <property type="entry name" value="ARM-type_fold"/>
</dbReference>
<feature type="domain" description="Importin N-terminal" evidence="10">
    <location>
        <begin position="21"/>
        <end position="101"/>
    </location>
</feature>
<evidence type="ECO:0000256" key="9">
    <source>
        <dbReference type="PROSITE-ProRule" id="PRU00103"/>
    </source>
</evidence>
<evidence type="ECO:0000313" key="11">
    <source>
        <dbReference type="EMBL" id="KAA1081547.1"/>
    </source>
</evidence>
<dbReference type="InterPro" id="IPR001494">
    <property type="entry name" value="Importin-beta_N"/>
</dbReference>
<dbReference type="SMART" id="SM00913">
    <property type="entry name" value="IBN_N"/>
    <property type="match status" value="1"/>
</dbReference>
<keyword evidence="5" id="KW-0677">Repeat</keyword>
<evidence type="ECO:0000256" key="5">
    <source>
        <dbReference type="ARBA" id="ARBA00022737"/>
    </source>
</evidence>
<dbReference type="Pfam" id="PF03810">
    <property type="entry name" value="IBN_N"/>
    <property type="match status" value="1"/>
</dbReference>
<dbReference type="InterPro" id="IPR040122">
    <property type="entry name" value="Importin_beta"/>
</dbReference>
<evidence type="ECO:0000259" key="10">
    <source>
        <dbReference type="PROSITE" id="PS50166"/>
    </source>
</evidence>
<evidence type="ECO:0000256" key="6">
    <source>
        <dbReference type="ARBA" id="ARBA00022927"/>
    </source>
</evidence>
<evidence type="ECO:0000256" key="1">
    <source>
        <dbReference type="ARBA" id="ARBA00004496"/>
    </source>
</evidence>
<dbReference type="GO" id="GO:0031267">
    <property type="term" value="F:small GTPase binding"/>
    <property type="evidence" value="ECO:0007669"/>
    <property type="project" value="InterPro"/>
</dbReference>
<dbReference type="PROSITE" id="PS50077">
    <property type="entry name" value="HEAT_REPEAT"/>
    <property type="match status" value="1"/>
</dbReference>
<protein>
    <recommendedName>
        <fullName evidence="7">Importin-95</fullName>
    </recommendedName>
    <alternativeName>
        <fullName evidence="8">Karyopherin-95</fullName>
    </alternativeName>
</protein>
<dbReference type="GO" id="GO:0006606">
    <property type="term" value="P:protein import into nucleus"/>
    <property type="evidence" value="ECO:0007669"/>
    <property type="project" value="InterPro"/>
</dbReference>
<comment type="subcellular location">
    <subcellularLocation>
        <location evidence="1">Cytoplasm</location>
    </subcellularLocation>
</comment>
<dbReference type="InterPro" id="IPR011989">
    <property type="entry name" value="ARM-like"/>
</dbReference>
<keyword evidence="3" id="KW-0813">Transport</keyword>
<proteinExistence type="inferred from homology"/>
<evidence type="ECO:0000256" key="4">
    <source>
        <dbReference type="ARBA" id="ARBA00022490"/>
    </source>
</evidence>
<accession>A0A5B0MXP8</accession>
<dbReference type="EMBL" id="VDEP01000441">
    <property type="protein sequence ID" value="KAA1081547.1"/>
    <property type="molecule type" value="Genomic_DNA"/>
</dbReference>
<dbReference type="GO" id="GO:0005737">
    <property type="term" value="C:cytoplasm"/>
    <property type="evidence" value="ECO:0007669"/>
    <property type="project" value="UniProtKB-SubCell"/>
</dbReference>
<dbReference type="Gene3D" id="1.25.10.10">
    <property type="entry name" value="Leucine-rich Repeat Variant"/>
    <property type="match status" value="1"/>
</dbReference>
<reference evidence="11 12" key="1">
    <citation type="submission" date="2019-05" db="EMBL/GenBank/DDBJ databases">
        <title>Emergence of the Ug99 lineage of the wheat stem rust pathogen through somatic hybridization.</title>
        <authorList>
            <person name="Li F."/>
            <person name="Upadhyaya N.M."/>
            <person name="Sperschneider J."/>
            <person name="Matny O."/>
            <person name="Nguyen-Phuc H."/>
            <person name="Mago R."/>
            <person name="Raley C."/>
            <person name="Miller M.E."/>
            <person name="Silverstein K.A.T."/>
            <person name="Henningsen E."/>
            <person name="Hirsch C.D."/>
            <person name="Visser B."/>
            <person name="Pretorius Z.A."/>
            <person name="Steffenson B.J."/>
            <person name="Schwessinger B."/>
            <person name="Dodds P.N."/>
            <person name="Figueroa M."/>
        </authorList>
    </citation>
    <scope>NUCLEOTIDE SEQUENCE [LARGE SCALE GENOMIC DNA]</scope>
    <source>
        <strain evidence="11 12">Ug99</strain>
    </source>
</reference>
<evidence type="ECO:0000256" key="8">
    <source>
        <dbReference type="ARBA" id="ARBA00083566"/>
    </source>
</evidence>
<sequence>MDAATLLANTLSADLALRTAATTQLETASREHPAPYLDSLLGVLTSVDQPAHIRNAAGLALKNALTSRDAGRNEELIERWKSITDELRLKIKDGLIRLLADEQRAVRQVSGQAIAAIGAVELPLGMWPGLIGQLLQIINNAEGGVPLRQATLQAIGYLCESTLPEVLAAQSNEILTAVVSGARKEEPSAEVQLAAVNALYNSLEFVRANFDREGERNYIMQVVCEATQSPTPDVQVAAFGCLVKIMQLFYDKMRFYMERALFGLTVLGMKHADERVVLQAIEFWSTVCDEEIELQIEAEEALEYSEPTERECQHFAKVALPEILPVLLQLLTRQSEDADEDEWNVSMAAGTSLALLAQTVGDAVVAPVIPFVESNIKSADWHQRDAAIMAFGSILDGPDPKMLDPLVSQALPTLIEMMQDPSMHVKDTAAWTLGRVTDQLIGTIKPDVHLEPLITVLLGGLGDNTRIVGNCCWGLMNLAEQLGDPSKPDSVLSRFYEGIANSLIAFSDRVADEPTSRTSAYEALGTLMKFASPEALPVVSNALVVIMERSERLLGMQAQLVGDDDRRNYADLQVAFCAVLTHAIRRLGPEVKPMADRAMTLILRLIQGAGPKSPILDDAFLAVGAMTYALETDFQAYLPAFLPFLNAALKSHEEYPLCCIGVGIVGDICRGLGEQAAPFAQGFMELLLEDLQSTILHRSVKPPILSCFGDIALAVGGNFAPYLETTIGVLQQAGAMRADPTNYDLVDYINQLREGILEAYAGIIAGLKSASKTDLILPHVPTICGFLHVVVTDQDQTEELLKGALGIIGDLAEIFSSGQIKGALDQQWIAEALKTGRTRVGGPETKKLAKWAKEVNGSTSDSIEDVPRAFQGADRCAGFSDDDDGYGYGHGYMEMHEEGR</sequence>
<dbReference type="FunFam" id="1.25.10.10:FF:000027">
    <property type="entry name" value="Importin subunit beta-1"/>
    <property type="match status" value="1"/>
</dbReference>
<organism evidence="11 12">
    <name type="scientific">Puccinia graminis f. sp. tritici</name>
    <dbReference type="NCBI Taxonomy" id="56615"/>
    <lineage>
        <taxon>Eukaryota</taxon>
        <taxon>Fungi</taxon>
        <taxon>Dikarya</taxon>
        <taxon>Basidiomycota</taxon>
        <taxon>Pucciniomycotina</taxon>
        <taxon>Pucciniomycetes</taxon>
        <taxon>Pucciniales</taxon>
        <taxon>Pucciniaceae</taxon>
        <taxon>Puccinia</taxon>
    </lineage>
</organism>
<dbReference type="PANTHER" id="PTHR10527">
    <property type="entry name" value="IMPORTIN BETA"/>
    <property type="match status" value="1"/>
</dbReference>